<feature type="non-terminal residue" evidence="1">
    <location>
        <position position="170"/>
    </location>
</feature>
<dbReference type="AlphaFoldDB" id="X1TVH2"/>
<accession>X1TVH2</accession>
<evidence type="ECO:0008006" key="2">
    <source>
        <dbReference type="Google" id="ProtNLM"/>
    </source>
</evidence>
<proteinExistence type="predicted"/>
<dbReference type="Gene3D" id="3.40.50.280">
    <property type="entry name" value="Cobalamin-binding domain"/>
    <property type="match status" value="1"/>
</dbReference>
<name>X1TVH2_9ZZZZ</name>
<evidence type="ECO:0000313" key="1">
    <source>
        <dbReference type="EMBL" id="GAI95381.1"/>
    </source>
</evidence>
<sequence>MKKIGIITLTRQTSLAYSALKRIVEDAGYEPICGQAIGSDCIFFPLEEINLVGYDFLADFFKKVKLSDADIILISAPYTVNWFMLPKVVHCLRSICSAPIILGGNEASNNYKNLMHFRFCAFVNDVVDIAPDFIVRGAAEKALPRLLPLLDKTSLTNNWDQDFLKLLLDI</sequence>
<protein>
    <recommendedName>
        <fullName evidence="2">NADPH-dependent FMN reductase-like domain-containing protein</fullName>
    </recommendedName>
</protein>
<reference evidence="1" key="1">
    <citation type="journal article" date="2014" name="Front. Microbiol.">
        <title>High frequency of phylogenetically diverse reductive dehalogenase-homologous genes in deep subseafloor sedimentary metagenomes.</title>
        <authorList>
            <person name="Kawai M."/>
            <person name="Futagami T."/>
            <person name="Toyoda A."/>
            <person name="Takaki Y."/>
            <person name="Nishi S."/>
            <person name="Hori S."/>
            <person name="Arai W."/>
            <person name="Tsubouchi T."/>
            <person name="Morono Y."/>
            <person name="Uchiyama I."/>
            <person name="Ito T."/>
            <person name="Fujiyama A."/>
            <person name="Inagaki F."/>
            <person name="Takami H."/>
        </authorList>
    </citation>
    <scope>NUCLEOTIDE SEQUENCE</scope>
    <source>
        <strain evidence="1">Expedition CK06-06</strain>
    </source>
</reference>
<comment type="caution">
    <text evidence="1">The sequence shown here is derived from an EMBL/GenBank/DDBJ whole genome shotgun (WGS) entry which is preliminary data.</text>
</comment>
<organism evidence="1">
    <name type="scientific">marine sediment metagenome</name>
    <dbReference type="NCBI Taxonomy" id="412755"/>
    <lineage>
        <taxon>unclassified sequences</taxon>
        <taxon>metagenomes</taxon>
        <taxon>ecological metagenomes</taxon>
    </lineage>
</organism>
<gene>
    <name evidence="1" type="ORF">S12H4_35010</name>
</gene>
<dbReference type="EMBL" id="BARW01020758">
    <property type="protein sequence ID" value="GAI95381.1"/>
    <property type="molecule type" value="Genomic_DNA"/>
</dbReference>